<comment type="caution">
    <text evidence="1">The sequence shown here is derived from an EMBL/GenBank/DDBJ whole genome shotgun (WGS) entry which is preliminary data.</text>
</comment>
<keyword evidence="2" id="KW-1185">Reference proteome</keyword>
<dbReference type="EMBL" id="SOFY01000031">
    <property type="protein sequence ID" value="TFC48926.1"/>
    <property type="molecule type" value="Genomic_DNA"/>
</dbReference>
<protein>
    <submittedName>
        <fullName evidence="1">Uncharacterized protein</fullName>
    </submittedName>
</protein>
<reference evidence="1 2" key="1">
    <citation type="submission" date="2019-03" db="EMBL/GenBank/DDBJ databases">
        <title>Genomics of glacier-inhabiting Cryobacterium strains.</title>
        <authorList>
            <person name="Liu Q."/>
            <person name="Xin Y.-H."/>
        </authorList>
    </citation>
    <scope>NUCLEOTIDE SEQUENCE [LARGE SCALE GENOMIC DNA]</scope>
    <source>
        <strain evidence="2">TMT1-22</strain>
    </source>
</reference>
<evidence type="ECO:0000313" key="1">
    <source>
        <dbReference type="EMBL" id="TFC48926.1"/>
    </source>
</evidence>
<accession>A0AAQ2C6Y4</accession>
<evidence type="ECO:0000313" key="2">
    <source>
        <dbReference type="Proteomes" id="UP000297403"/>
    </source>
</evidence>
<name>A0AAQ2C6Y4_9MICO</name>
<dbReference type="AlphaFoldDB" id="A0AAQ2C6Y4"/>
<proteinExistence type="predicted"/>
<sequence>MTQEQEGTVLVGDEGGVWRVVTQGSSHILDLDAMTVTRIPGPGRPASFNDVERPLRTLEACRVGEAGRWTMTSDDEMVDFYWHITSRIRRIEPVAPSGDSHER</sequence>
<dbReference type="RefSeq" id="WP_134451243.1">
    <property type="nucleotide sequence ID" value="NZ_SOFY01000031.1"/>
</dbReference>
<organism evidence="1 2">
    <name type="scientific">Cryobacterium shii</name>
    <dbReference type="NCBI Taxonomy" id="1259235"/>
    <lineage>
        <taxon>Bacteria</taxon>
        <taxon>Bacillati</taxon>
        <taxon>Actinomycetota</taxon>
        <taxon>Actinomycetes</taxon>
        <taxon>Micrococcales</taxon>
        <taxon>Microbacteriaceae</taxon>
        <taxon>Cryobacterium</taxon>
    </lineage>
</organism>
<gene>
    <name evidence="1" type="ORF">E3O49_06870</name>
</gene>
<dbReference type="Proteomes" id="UP000297403">
    <property type="component" value="Unassembled WGS sequence"/>
</dbReference>